<feature type="signal peptide" evidence="1">
    <location>
        <begin position="1"/>
        <end position="16"/>
    </location>
</feature>
<evidence type="ECO:0008006" key="3">
    <source>
        <dbReference type="Google" id="ProtNLM"/>
    </source>
</evidence>
<dbReference type="HAMAP" id="MF_01481">
    <property type="entry name" value="PSII_Psb27"/>
    <property type="match status" value="1"/>
</dbReference>
<accession>A0A7S0SU27</accession>
<gene>
    <name evidence="2" type="ORF">CNEB1095_LOCUS1263</name>
</gene>
<dbReference type="InterPro" id="IPR025585">
    <property type="entry name" value="PSII_Psb27"/>
</dbReference>
<proteinExistence type="inferred from homology"/>
<dbReference type="EMBL" id="HBFD01002001">
    <property type="protein sequence ID" value="CAD8715260.1"/>
    <property type="molecule type" value="Transcribed_RNA"/>
</dbReference>
<reference evidence="2" key="1">
    <citation type="submission" date="2021-01" db="EMBL/GenBank/DDBJ databases">
        <authorList>
            <person name="Corre E."/>
            <person name="Pelletier E."/>
            <person name="Niang G."/>
            <person name="Scheremetjew M."/>
            <person name="Finn R."/>
            <person name="Kale V."/>
            <person name="Holt S."/>
            <person name="Cochrane G."/>
            <person name="Meng A."/>
            <person name="Brown T."/>
            <person name="Cohen L."/>
        </authorList>
    </citation>
    <scope>NUCLEOTIDE SEQUENCE</scope>
    <source>
        <strain evidence="2">UTEXLB2642</strain>
    </source>
</reference>
<dbReference type="GO" id="GO:0010207">
    <property type="term" value="P:photosystem II assembly"/>
    <property type="evidence" value="ECO:0007669"/>
    <property type="project" value="InterPro"/>
</dbReference>
<evidence type="ECO:0000313" key="2">
    <source>
        <dbReference type="EMBL" id="CAD8715260.1"/>
    </source>
</evidence>
<dbReference type="Gene3D" id="1.20.58.810">
    <property type="entry name" value="Photosystem II Pbs27"/>
    <property type="match status" value="1"/>
</dbReference>
<dbReference type="PANTHER" id="PTHR34041">
    <property type="entry name" value="PHOTOSYSTEM II REPAIR PROTEIN PSB27-H1, CHLOROPLASTIC"/>
    <property type="match status" value="1"/>
</dbReference>
<feature type="chain" id="PRO_5030775471" description="Photosystem II lipoprotein Psb27" evidence="1">
    <location>
        <begin position="17"/>
        <end position="202"/>
    </location>
</feature>
<dbReference type="GO" id="GO:0009523">
    <property type="term" value="C:photosystem II"/>
    <property type="evidence" value="ECO:0007669"/>
    <property type="project" value="InterPro"/>
</dbReference>
<keyword evidence="1" id="KW-0732">Signal</keyword>
<organism evidence="2">
    <name type="scientific">Chromulina nebulosa</name>
    <dbReference type="NCBI Taxonomy" id="96789"/>
    <lineage>
        <taxon>Eukaryota</taxon>
        <taxon>Sar</taxon>
        <taxon>Stramenopiles</taxon>
        <taxon>Ochrophyta</taxon>
        <taxon>Chrysophyceae</taxon>
        <taxon>Chromulinales</taxon>
        <taxon>Chromulinaceae</taxon>
        <taxon>Chromulina</taxon>
    </lineage>
</organism>
<evidence type="ECO:0000256" key="1">
    <source>
        <dbReference type="SAM" id="SignalP"/>
    </source>
</evidence>
<dbReference type="PANTHER" id="PTHR34041:SF1">
    <property type="entry name" value="PHOTOSYSTEM II REPAIR PROTEIN PSB27-H1, CHLOROPLASTIC"/>
    <property type="match status" value="1"/>
</dbReference>
<sequence length="202" mass="23019">MFTLIVFVLLLQQSIGFSVNRLNNGLNKMKMNFNQDMESNHSPKLPDSYRRNISKQIPAFLGTILALTTAVVNAEETTTTPVVVEKVSLGPPPNDFGLKLDYYVDAQKLVNQMRYAVQLEKGDPIIASFAQKVKDDMTQFVSYYRRNNAVSGKQSFSLLYTSINVLAGHYTSYGTKFPVPEKRRKRLLQEFADIDKNIRKKR</sequence>
<dbReference type="InterPro" id="IPR038450">
    <property type="entry name" value="PSII_Psb27_sf"/>
</dbReference>
<dbReference type="Pfam" id="PF13326">
    <property type="entry name" value="PSII_Pbs27"/>
    <property type="match status" value="1"/>
</dbReference>
<protein>
    <recommendedName>
        <fullName evidence="3">Photosystem II lipoprotein Psb27</fullName>
    </recommendedName>
</protein>
<name>A0A7S0SU27_9STRA</name>
<dbReference type="AlphaFoldDB" id="A0A7S0SU27"/>
<dbReference type="GO" id="GO:0010206">
    <property type="term" value="P:photosystem II repair"/>
    <property type="evidence" value="ECO:0007669"/>
    <property type="project" value="InterPro"/>
</dbReference>